<dbReference type="AlphaFoldDB" id="A0A9P0A8F4"/>
<dbReference type="EMBL" id="OU963864">
    <property type="protein sequence ID" value="CAH0386363.1"/>
    <property type="molecule type" value="Genomic_DNA"/>
</dbReference>
<dbReference type="Pfam" id="PF13649">
    <property type="entry name" value="Methyltransf_25"/>
    <property type="match status" value="1"/>
</dbReference>
<dbReference type="PANTHER" id="PTHR43464">
    <property type="entry name" value="METHYLTRANSFERASE"/>
    <property type="match status" value="1"/>
</dbReference>
<reference evidence="2" key="1">
    <citation type="submission" date="2021-12" db="EMBL/GenBank/DDBJ databases">
        <authorList>
            <person name="King R."/>
        </authorList>
    </citation>
    <scope>NUCLEOTIDE SEQUENCE</scope>
</reference>
<evidence type="ECO:0000313" key="3">
    <source>
        <dbReference type="Proteomes" id="UP001152759"/>
    </source>
</evidence>
<name>A0A9P0A8F4_BEMTA</name>
<feature type="domain" description="Methyltransferase" evidence="1">
    <location>
        <begin position="105"/>
        <end position="204"/>
    </location>
</feature>
<sequence>MKTSGKGLILDRYRNMKKLMVPRAYITKSTGTPAPTAPLTRLLSHFWFKFPSVCVSSHRPKHSAKIMDDPKLYKANYHMQRRDVANLLKKASDSSMLRHLPNQRVLDIGCGPGDTTCSLLLPFLPDDSQVVGVDISPEMIRVARETYKSNPRIEFQECNIEGCGINIGDTLGKFDQIYSFWTFHWIQNQRVAFQNVHDLLKSDGEILFLFLATSPIYNLFETISTYPRWSKYMTDVKKMLSPFHGRTDPCAEVRHLAKTLNFQDIKCTLQNSTYEFPSMAALMKSVQAIDPFINKNSERFERILFIRLQGGNSSRYGRLG</sequence>
<protein>
    <recommendedName>
        <fullName evidence="1">Methyltransferase domain-containing protein</fullName>
    </recommendedName>
</protein>
<dbReference type="InterPro" id="IPR029063">
    <property type="entry name" value="SAM-dependent_MTases_sf"/>
</dbReference>
<dbReference type="GO" id="GO:0010420">
    <property type="term" value="F:polyprenyldihydroxybenzoate methyltransferase activity"/>
    <property type="evidence" value="ECO:0007669"/>
    <property type="project" value="TreeGrafter"/>
</dbReference>
<dbReference type="InterPro" id="IPR041698">
    <property type="entry name" value="Methyltransf_25"/>
</dbReference>
<keyword evidence="3" id="KW-1185">Reference proteome</keyword>
<dbReference type="SUPFAM" id="SSF53335">
    <property type="entry name" value="S-adenosyl-L-methionine-dependent methyltransferases"/>
    <property type="match status" value="1"/>
</dbReference>
<proteinExistence type="predicted"/>
<dbReference type="CDD" id="cd02440">
    <property type="entry name" value="AdoMet_MTases"/>
    <property type="match status" value="1"/>
</dbReference>
<evidence type="ECO:0000259" key="1">
    <source>
        <dbReference type="Pfam" id="PF13649"/>
    </source>
</evidence>
<accession>A0A9P0A8F4</accession>
<dbReference type="PANTHER" id="PTHR43464:SF23">
    <property type="entry name" value="JUVENILE HORMONE ACID O-METHYLTRANSFERASE"/>
    <property type="match status" value="1"/>
</dbReference>
<dbReference type="Proteomes" id="UP001152759">
    <property type="component" value="Chromosome 3"/>
</dbReference>
<dbReference type="Gene3D" id="3.40.50.150">
    <property type="entry name" value="Vaccinia Virus protein VP39"/>
    <property type="match status" value="1"/>
</dbReference>
<gene>
    <name evidence="2" type="ORF">BEMITA_LOCUS5490</name>
</gene>
<evidence type="ECO:0000313" key="2">
    <source>
        <dbReference type="EMBL" id="CAH0386363.1"/>
    </source>
</evidence>
<organism evidence="2 3">
    <name type="scientific">Bemisia tabaci</name>
    <name type="common">Sweetpotato whitefly</name>
    <name type="synonym">Aleurodes tabaci</name>
    <dbReference type="NCBI Taxonomy" id="7038"/>
    <lineage>
        <taxon>Eukaryota</taxon>
        <taxon>Metazoa</taxon>
        <taxon>Ecdysozoa</taxon>
        <taxon>Arthropoda</taxon>
        <taxon>Hexapoda</taxon>
        <taxon>Insecta</taxon>
        <taxon>Pterygota</taxon>
        <taxon>Neoptera</taxon>
        <taxon>Paraneoptera</taxon>
        <taxon>Hemiptera</taxon>
        <taxon>Sternorrhyncha</taxon>
        <taxon>Aleyrodoidea</taxon>
        <taxon>Aleyrodidae</taxon>
        <taxon>Aleyrodinae</taxon>
        <taxon>Bemisia</taxon>
    </lineage>
</organism>